<evidence type="ECO:0000313" key="1">
    <source>
        <dbReference type="EMBL" id="KAL1645517.1"/>
    </source>
</evidence>
<proteinExistence type="predicted"/>
<name>A0ABR3TVI6_9PEZI</name>
<dbReference type="EMBL" id="JAKEKT020000019">
    <property type="protein sequence ID" value="KAL1645517.1"/>
    <property type="molecule type" value="Genomic_DNA"/>
</dbReference>
<keyword evidence="2" id="KW-1185">Reference proteome</keyword>
<accession>A0ABR3TVI6</accession>
<protein>
    <submittedName>
        <fullName evidence="1">Uncharacterized protein</fullName>
    </submittedName>
</protein>
<evidence type="ECO:0000313" key="2">
    <source>
        <dbReference type="Proteomes" id="UP001521184"/>
    </source>
</evidence>
<organism evidence="1 2">
    <name type="scientific">Diplodia intermedia</name>
    <dbReference type="NCBI Taxonomy" id="856260"/>
    <lineage>
        <taxon>Eukaryota</taxon>
        <taxon>Fungi</taxon>
        <taxon>Dikarya</taxon>
        <taxon>Ascomycota</taxon>
        <taxon>Pezizomycotina</taxon>
        <taxon>Dothideomycetes</taxon>
        <taxon>Dothideomycetes incertae sedis</taxon>
        <taxon>Botryosphaeriales</taxon>
        <taxon>Botryosphaeriaceae</taxon>
        <taxon>Diplodia</taxon>
    </lineage>
</organism>
<gene>
    <name evidence="1" type="ORF">SLS58_003826</name>
</gene>
<dbReference type="Proteomes" id="UP001521184">
    <property type="component" value="Unassembled WGS sequence"/>
</dbReference>
<sequence length="444" mass="51148">MAHDSMVSHIINFKPEDVEELETANRYGRYKNITGLSVLVLSICCQVPCGRVNSITRVEIMMERLHGCGILEESLDDILDAGGFLPEQLVQVAYHLRINLGIWETGSALAYSEVQDISLPTVLVKYHGGRRWTGLRRKDAEEASALDVCPTASVSPHSKEYDHILRLVATLEIPAQFTELVPYWRDDLRRRWYRPLDQFALLWDRWIASLPEDQRAHQANLRATDYHEQKARRHAFFLMEIADYQASVAVTKPFSRFGAITAEQQAELQVKKSSSVFEDTQVFPAAQRRCIRQWLRLLGIKHGWEFKSYFNSLDVCLCTLEKDGAEKYTINISDEKCEWRHFKQASNPPTLYLFKKLARDLGAADKESEVFQMWDILPGFFDGAHDGAVETFLLYTLRSAMERYRYPKTEVLLSSASPWALDINISMKAFGDRMKHDLFVNRIE</sequence>
<comment type="caution">
    <text evidence="1">The sequence shown here is derived from an EMBL/GenBank/DDBJ whole genome shotgun (WGS) entry which is preliminary data.</text>
</comment>
<reference evidence="1 2" key="1">
    <citation type="journal article" date="2023" name="Plant Dis.">
        <title>First Report of Diplodia intermedia Causing Canker and Dieback Diseases on Apple Trees in Canada.</title>
        <authorList>
            <person name="Ellouze W."/>
            <person name="Ilyukhin E."/>
            <person name="Sulman M."/>
            <person name="Ali S."/>
        </authorList>
    </citation>
    <scope>NUCLEOTIDE SEQUENCE [LARGE SCALE GENOMIC DNA]</scope>
    <source>
        <strain evidence="1 2">M45-28</strain>
    </source>
</reference>